<evidence type="ECO:0000313" key="4">
    <source>
        <dbReference type="EMBL" id="OZI80456.1"/>
    </source>
</evidence>
<dbReference type="SUPFAM" id="SSF51905">
    <property type="entry name" value="FAD/NAD(P)-binding domain"/>
    <property type="match status" value="1"/>
</dbReference>
<dbReference type="InterPro" id="IPR050097">
    <property type="entry name" value="Ferredoxin-NADP_redctase_2"/>
</dbReference>
<dbReference type="Gene3D" id="3.50.50.60">
    <property type="entry name" value="FAD/NAD(P)-binding domain"/>
    <property type="match status" value="2"/>
</dbReference>
<dbReference type="InterPro" id="IPR023753">
    <property type="entry name" value="FAD/NAD-binding_dom"/>
</dbReference>
<dbReference type="Proteomes" id="UP000216524">
    <property type="component" value="Unassembled WGS sequence"/>
</dbReference>
<organism evidence="4 5">
    <name type="scientific">Bordetella genomosp. 6</name>
    <dbReference type="NCBI Taxonomy" id="463024"/>
    <lineage>
        <taxon>Bacteria</taxon>
        <taxon>Pseudomonadati</taxon>
        <taxon>Pseudomonadota</taxon>
        <taxon>Betaproteobacteria</taxon>
        <taxon>Burkholderiales</taxon>
        <taxon>Alcaligenaceae</taxon>
        <taxon>Bordetella</taxon>
    </lineage>
</organism>
<accession>A0ABX4FE30</accession>
<dbReference type="InterPro" id="IPR036291">
    <property type="entry name" value="NAD(P)-bd_dom_sf"/>
</dbReference>
<reference evidence="4 5" key="1">
    <citation type="submission" date="2017-05" db="EMBL/GenBank/DDBJ databases">
        <title>Complete and WGS of Bordetella genogroups.</title>
        <authorList>
            <person name="Spilker T."/>
            <person name="Lipuma J."/>
        </authorList>
    </citation>
    <scope>NUCLEOTIDE SEQUENCE [LARGE SCALE GENOMIC DNA]</scope>
    <source>
        <strain evidence="4 5">AU3139</strain>
    </source>
</reference>
<dbReference type="EMBL" id="NEVV01000001">
    <property type="protein sequence ID" value="OZI80456.1"/>
    <property type="molecule type" value="Genomic_DNA"/>
</dbReference>
<dbReference type="PRINTS" id="PR00368">
    <property type="entry name" value="FADPNR"/>
</dbReference>
<gene>
    <name evidence="4" type="ORF">CAL23_01620</name>
</gene>
<name>A0ABX4FE30_9BORD</name>
<evidence type="ECO:0000259" key="3">
    <source>
        <dbReference type="Pfam" id="PF07992"/>
    </source>
</evidence>
<evidence type="ECO:0000313" key="5">
    <source>
        <dbReference type="Proteomes" id="UP000216524"/>
    </source>
</evidence>
<dbReference type="PROSITE" id="PS51257">
    <property type="entry name" value="PROKAR_LIPOPROTEIN"/>
    <property type="match status" value="1"/>
</dbReference>
<feature type="domain" description="FAD/NAD(P)-binding" evidence="3">
    <location>
        <begin position="5"/>
        <end position="272"/>
    </location>
</feature>
<dbReference type="Pfam" id="PF07992">
    <property type="entry name" value="Pyr_redox_2"/>
    <property type="match status" value="1"/>
</dbReference>
<dbReference type="InterPro" id="IPR036188">
    <property type="entry name" value="FAD/NAD-bd_sf"/>
</dbReference>
<keyword evidence="2" id="KW-0560">Oxidoreductase</keyword>
<dbReference type="SUPFAM" id="SSF51735">
    <property type="entry name" value="NAD(P)-binding Rossmann-fold domains"/>
    <property type="match status" value="1"/>
</dbReference>
<keyword evidence="5" id="KW-1185">Reference proteome</keyword>
<proteinExistence type="predicted"/>
<dbReference type="PANTHER" id="PTHR48105">
    <property type="entry name" value="THIOREDOXIN REDUCTASE 1-RELATED-RELATED"/>
    <property type="match status" value="1"/>
</dbReference>
<sequence length="300" mass="31588">MRQFYDAVIVGGGPAGASCAIWLARLGLAPLLVEAGERLGGLGNDNPFTDDWIAVLPNVTGQQAAANIAASVAAAGVPVRLGAPATAVRPCKGGVEVRLGGDGRDAVYGKSLVIASGVRARGLPGHPQQARWPGVLIGPGSPIVAQDYAGLSVAVLGGGDNAFENFVYVRNRGARRVDLYARTVRAQQQWVARAGVDGVRVGPYRVDPAGRTVDGRPYDLILVFYGWEPQAAFADSLNLERDSRGYLRTDFATAQTSLPDVYAIGEVAHRMHPCVVTSLADGVGAAKAIQRRWERPAPSR</sequence>
<dbReference type="PRINTS" id="PR00469">
    <property type="entry name" value="PNDRDTASEII"/>
</dbReference>
<comment type="caution">
    <text evidence="4">The sequence shown here is derived from an EMBL/GenBank/DDBJ whole genome shotgun (WGS) entry which is preliminary data.</text>
</comment>
<protein>
    <submittedName>
        <fullName evidence="4">Oxidoreductase</fullName>
    </submittedName>
</protein>
<keyword evidence="1" id="KW-0285">Flavoprotein</keyword>
<dbReference type="RefSeq" id="WP_094829316.1">
    <property type="nucleotide sequence ID" value="NZ_NEVV01000001.1"/>
</dbReference>
<evidence type="ECO:0000256" key="2">
    <source>
        <dbReference type="ARBA" id="ARBA00023002"/>
    </source>
</evidence>
<evidence type="ECO:0000256" key="1">
    <source>
        <dbReference type="ARBA" id="ARBA00022630"/>
    </source>
</evidence>